<reference evidence="9" key="1">
    <citation type="submission" date="2004-02" db="EMBL/GenBank/DDBJ databases">
        <authorList>
            <consortium name="DOE Joint Genome Institute"/>
        </authorList>
    </citation>
    <scope>NUCLEOTIDE SEQUENCE [LARGE SCALE GENOMIC DNA]</scope>
    <source>
        <strain evidence="9">WH 8501</strain>
    </source>
</reference>
<dbReference type="AlphaFoldDB" id="Q4C1K3"/>
<evidence type="ECO:0000256" key="4">
    <source>
        <dbReference type="ARBA" id="ARBA00022519"/>
    </source>
</evidence>
<comment type="subcellular location">
    <subcellularLocation>
        <location evidence="1">Cell inner membrane</location>
        <topology evidence="1">Multi-pass membrane protein</topology>
    </subcellularLocation>
</comment>
<gene>
    <name evidence="9" type="ORF">CwatDRAFT_3213</name>
</gene>
<evidence type="ECO:0000313" key="10">
    <source>
        <dbReference type="Proteomes" id="UP000003922"/>
    </source>
</evidence>
<dbReference type="Proteomes" id="UP000003922">
    <property type="component" value="Unassembled WGS sequence"/>
</dbReference>
<reference evidence="9" key="2">
    <citation type="submission" date="2005-06" db="EMBL/GenBank/DDBJ databases">
        <title>Sequencing of the draft genome and assembly of Crocosphaera watsonii WH 8501.</title>
        <authorList>
            <consortium name="US DOE Joint Genome Institute (JGI-PGF)"/>
            <person name="Copeland A."/>
            <person name="Lucas S."/>
            <person name="Lapidus A."/>
            <person name="Barry K."/>
            <person name="Detter C."/>
            <person name="Glavina T."/>
            <person name="Hammon N."/>
            <person name="Israni S."/>
            <person name="Pitluck S."/>
            <person name="Richardson P."/>
        </authorList>
    </citation>
    <scope>NUCLEOTIDE SEQUENCE [LARGE SCALE GENOMIC DNA]</scope>
    <source>
        <strain evidence="9">WH 8501</strain>
    </source>
</reference>
<keyword evidence="6 8" id="KW-1133">Transmembrane helix</keyword>
<evidence type="ECO:0000256" key="2">
    <source>
        <dbReference type="ARBA" id="ARBA00022448"/>
    </source>
</evidence>
<dbReference type="PANTHER" id="PTHR43357">
    <property type="entry name" value="INNER MEMBRANE ABC TRANSPORTER PERMEASE PROTEIN YDCV"/>
    <property type="match status" value="1"/>
</dbReference>
<sequence>MTGGILTGIMLVFVDVMKELPATLVIRPFNFDTLAIRVYQYASDERLSEAAAPALAIVLVGMIPVIFLSWQITQSRRR</sequence>
<keyword evidence="2" id="KW-0813">Transport</keyword>
<dbReference type="Gene3D" id="1.10.3720.10">
    <property type="entry name" value="MetI-like"/>
    <property type="match status" value="1"/>
</dbReference>
<proteinExistence type="predicted"/>
<dbReference type="EMBL" id="AADV02000042">
    <property type="protein sequence ID" value="EAM50016.1"/>
    <property type="molecule type" value="Genomic_DNA"/>
</dbReference>
<evidence type="ECO:0000256" key="5">
    <source>
        <dbReference type="ARBA" id="ARBA00022692"/>
    </source>
</evidence>
<accession>Q4C1K3</accession>
<evidence type="ECO:0000256" key="1">
    <source>
        <dbReference type="ARBA" id="ARBA00004429"/>
    </source>
</evidence>
<dbReference type="GO" id="GO:0005886">
    <property type="term" value="C:plasma membrane"/>
    <property type="evidence" value="ECO:0007669"/>
    <property type="project" value="UniProtKB-SubCell"/>
</dbReference>
<keyword evidence="7 8" id="KW-0472">Membrane</keyword>
<keyword evidence="4" id="KW-0997">Cell inner membrane</keyword>
<keyword evidence="10" id="KW-1185">Reference proteome</keyword>
<name>Q4C1K3_CROWT</name>
<evidence type="ECO:0000256" key="3">
    <source>
        <dbReference type="ARBA" id="ARBA00022475"/>
    </source>
</evidence>
<dbReference type="InterPro" id="IPR035906">
    <property type="entry name" value="MetI-like_sf"/>
</dbReference>
<protein>
    <submittedName>
        <fullName evidence="9">Similar to ABC-type Fe3+ transport system permease component</fullName>
    </submittedName>
</protein>
<evidence type="ECO:0000256" key="8">
    <source>
        <dbReference type="SAM" id="Phobius"/>
    </source>
</evidence>
<dbReference type="SUPFAM" id="SSF161098">
    <property type="entry name" value="MetI-like"/>
    <property type="match status" value="1"/>
</dbReference>
<dbReference type="KEGG" id="cwa:CwatDRAFT_3213"/>
<evidence type="ECO:0000313" key="9">
    <source>
        <dbReference type="EMBL" id="EAM50016.1"/>
    </source>
</evidence>
<evidence type="ECO:0000256" key="6">
    <source>
        <dbReference type="ARBA" id="ARBA00022989"/>
    </source>
</evidence>
<dbReference type="PANTHER" id="PTHR43357:SF3">
    <property type="entry name" value="FE(3+)-TRANSPORT SYSTEM PERMEASE PROTEIN FBPB 2"/>
    <property type="match status" value="1"/>
</dbReference>
<comment type="caution">
    <text evidence="9">The sequence shown here is derived from an EMBL/GenBank/DDBJ whole genome shotgun (WGS) entry which is preliminary data.</text>
</comment>
<organism evidence="9 10">
    <name type="scientific">Crocosphaera watsonii WH 8501</name>
    <dbReference type="NCBI Taxonomy" id="165597"/>
    <lineage>
        <taxon>Bacteria</taxon>
        <taxon>Bacillati</taxon>
        <taxon>Cyanobacteriota</taxon>
        <taxon>Cyanophyceae</taxon>
        <taxon>Oscillatoriophycideae</taxon>
        <taxon>Chroococcales</taxon>
        <taxon>Aphanothecaceae</taxon>
        <taxon>Crocosphaera</taxon>
    </lineage>
</organism>
<keyword evidence="3" id="KW-1003">Cell membrane</keyword>
<keyword evidence="5 8" id="KW-0812">Transmembrane</keyword>
<feature type="transmembrane region" description="Helical" evidence="8">
    <location>
        <begin position="50"/>
        <end position="70"/>
    </location>
</feature>
<reference evidence="9" key="3">
    <citation type="submission" date="2016-12" db="EMBL/GenBank/DDBJ databases">
        <title>Annotation of the draft genome assembly of Crocosphaera watsonii WH 8501.</title>
        <authorList>
            <consortium name="US DOE Joint Genome Institute (JGI-ORNL)"/>
            <person name="Larimer F."/>
            <person name="Land M."/>
        </authorList>
    </citation>
    <scope>NUCLEOTIDE SEQUENCE</scope>
    <source>
        <strain evidence="9">WH 8501</strain>
    </source>
</reference>
<evidence type="ECO:0000256" key="7">
    <source>
        <dbReference type="ARBA" id="ARBA00023136"/>
    </source>
</evidence>